<dbReference type="GO" id="GO:0006437">
    <property type="term" value="P:tyrosyl-tRNA aminoacylation"/>
    <property type="evidence" value="ECO:0007669"/>
    <property type="project" value="UniProtKB-UniRule"/>
</dbReference>
<dbReference type="Gene3D" id="3.40.50.620">
    <property type="entry name" value="HUPs"/>
    <property type="match status" value="1"/>
</dbReference>
<dbReference type="InterPro" id="IPR002307">
    <property type="entry name" value="Tyr-tRNA-ligase"/>
</dbReference>
<evidence type="ECO:0000256" key="2">
    <source>
        <dbReference type="ARBA" id="ARBA00022598"/>
    </source>
</evidence>
<dbReference type="Gene3D" id="3.10.290.10">
    <property type="entry name" value="RNA-binding S4 domain"/>
    <property type="match status" value="1"/>
</dbReference>
<dbReference type="SUPFAM" id="SSF52374">
    <property type="entry name" value="Nucleotidylyl transferase"/>
    <property type="match status" value="1"/>
</dbReference>
<dbReference type="InterPro" id="IPR014729">
    <property type="entry name" value="Rossmann-like_a/b/a_fold"/>
</dbReference>
<dbReference type="GO" id="GO:0004831">
    <property type="term" value="F:tyrosine-tRNA ligase activity"/>
    <property type="evidence" value="ECO:0007669"/>
    <property type="project" value="UniProtKB-UniRule"/>
</dbReference>
<dbReference type="EC" id="6.1.1.1" evidence="1 8"/>
<dbReference type="EMBL" id="MHRM01000005">
    <property type="protein sequence ID" value="OHA24421.1"/>
    <property type="molecule type" value="Genomic_DNA"/>
</dbReference>
<dbReference type="GO" id="GO:0003723">
    <property type="term" value="F:RNA binding"/>
    <property type="evidence" value="ECO:0007669"/>
    <property type="project" value="InterPro"/>
</dbReference>
<dbReference type="PROSITE" id="PS00178">
    <property type="entry name" value="AA_TRNA_LIGASE_I"/>
    <property type="match status" value="1"/>
</dbReference>
<comment type="similarity">
    <text evidence="9">Belongs to the class-I aminoacyl-tRNA synthetase family.</text>
</comment>
<dbReference type="InterPro" id="IPR036986">
    <property type="entry name" value="S4_RNA-bd_sf"/>
</dbReference>
<evidence type="ECO:0000256" key="1">
    <source>
        <dbReference type="ARBA" id="ARBA00013160"/>
    </source>
</evidence>
<keyword evidence="5 9" id="KW-0648">Protein biosynthesis</keyword>
<dbReference type="InterPro" id="IPR002305">
    <property type="entry name" value="aa-tRNA-synth_Ic"/>
</dbReference>
<comment type="caution">
    <text evidence="10">The sequence shown here is derived from an EMBL/GenBank/DDBJ whole genome shotgun (WGS) entry which is preliminary data.</text>
</comment>
<evidence type="ECO:0000313" key="11">
    <source>
        <dbReference type="Proteomes" id="UP000178413"/>
    </source>
</evidence>
<proteinExistence type="inferred from homology"/>
<dbReference type="Proteomes" id="UP000178413">
    <property type="component" value="Unassembled WGS sequence"/>
</dbReference>
<evidence type="ECO:0000256" key="3">
    <source>
        <dbReference type="ARBA" id="ARBA00022741"/>
    </source>
</evidence>
<dbReference type="GO" id="GO:0005829">
    <property type="term" value="C:cytosol"/>
    <property type="evidence" value="ECO:0007669"/>
    <property type="project" value="TreeGrafter"/>
</dbReference>
<dbReference type="NCBIfam" id="TIGR00234">
    <property type="entry name" value="tyrS"/>
    <property type="match status" value="1"/>
</dbReference>
<dbReference type="GO" id="GO:0005524">
    <property type="term" value="F:ATP binding"/>
    <property type="evidence" value="ECO:0007669"/>
    <property type="project" value="UniProtKB-KW"/>
</dbReference>
<keyword evidence="4 9" id="KW-0067">ATP-binding</keyword>
<evidence type="ECO:0000256" key="6">
    <source>
        <dbReference type="ARBA" id="ARBA00023146"/>
    </source>
</evidence>
<evidence type="ECO:0000256" key="5">
    <source>
        <dbReference type="ARBA" id="ARBA00022917"/>
    </source>
</evidence>
<evidence type="ECO:0000256" key="7">
    <source>
        <dbReference type="ARBA" id="ARBA00048248"/>
    </source>
</evidence>
<dbReference type="SUPFAM" id="SSF55174">
    <property type="entry name" value="Alpha-L RNA-binding motif"/>
    <property type="match status" value="1"/>
</dbReference>
<protein>
    <recommendedName>
        <fullName evidence="1 8">Tyrosine--tRNA ligase</fullName>
        <ecNumber evidence="1 8">6.1.1.1</ecNumber>
    </recommendedName>
</protein>
<dbReference type="Gene3D" id="1.10.240.10">
    <property type="entry name" value="Tyrosyl-Transfer RNA Synthetase"/>
    <property type="match status" value="1"/>
</dbReference>
<organism evidence="10 11">
    <name type="scientific">Candidatus Taylorbacteria bacterium RIFCSPHIGHO2_02_FULL_44_12</name>
    <dbReference type="NCBI Taxonomy" id="1802308"/>
    <lineage>
        <taxon>Bacteria</taxon>
        <taxon>Candidatus Tayloriibacteriota</taxon>
    </lineage>
</organism>
<keyword evidence="6 9" id="KW-0030">Aminoacyl-tRNA synthetase</keyword>
<evidence type="ECO:0000256" key="4">
    <source>
        <dbReference type="ARBA" id="ARBA00022840"/>
    </source>
</evidence>
<accession>A0A1G2MN12</accession>
<name>A0A1G2MN12_9BACT</name>
<dbReference type="InterPro" id="IPR001412">
    <property type="entry name" value="aa-tRNA-synth_I_CS"/>
</dbReference>
<dbReference type="InterPro" id="IPR024088">
    <property type="entry name" value="Tyr-tRNA-ligase_bac-type"/>
</dbReference>
<evidence type="ECO:0000313" key="10">
    <source>
        <dbReference type="EMBL" id="OHA24421.1"/>
    </source>
</evidence>
<dbReference type="AlphaFoldDB" id="A0A1G2MN12"/>
<dbReference type="PANTHER" id="PTHR11766:SF1">
    <property type="entry name" value="TYROSINE--TRNA LIGASE"/>
    <property type="match status" value="1"/>
</dbReference>
<evidence type="ECO:0000256" key="8">
    <source>
        <dbReference type="NCBIfam" id="TIGR00234"/>
    </source>
</evidence>
<dbReference type="PRINTS" id="PR01040">
    <property type="entry name" value="TRNASYNTHTYR"/>
</dbReference>
<gene>
    <name evidence="10" type="ORF">A3D50_00100</name>
</gene>
<reference evidence="10 11" key="1">
    <citation type="journal article" date="2016" name="Nat. Commun.">
        <title>Thousands of microbial genomes shed light on interconnected biogeochemical processes in an aquifer system.</title>
        <authorList>
            <person name="Anantharaman K."/>
            <person name="Brown C.T."/>
            <person name="Hug L.A."/>
            <person name="Sharon I."/>
            <person name="Castelle C.J."/>
            <person name="Probst A.J."/>
            <person name="Thomas B.C."/>
            <person name="Singh A."/>
            <person name="Wilkins M.J."/>
            <person name="Karaoz U."/>
            <person name="Brodie E.L."/>
            <person name="Williams K.H."/>
            <person name="Hubbard S.S."/>
            <person name="Banfield J.F."/>
        </authorList>
    </citation>
    <scope>NUCLEOTIDE SEQUENCE [LARGE SCALE GENOMIC DNA]</scope>
</reference>
<dbReference type="STRING" id="1802308.A3D50_00100"/>
<keyword evidence="3 9" id="KW-0547">Nucleotide-binding</keyword>
<comment type="catalytic activity">
    <reaction evidence="7">
        <text>tRNA(Tyr) + L-tyrosine + ATP = L-tyrosyl-tRNA(Tyr) + AMP + diphosphate + H(+)</text>
        <dbReference type="Rhea" id="RHEA:10220"/>
        <dbReference type="Rhea" id="RHEA-COMP:9706"/>
        <dbReference type="Rhea" id="RHEA-COMP:9707"/>
        <dbReference type="ChEBI" id="CHEBI:15378"/>
        <dbReference type="ChEBI" id="CHEBI:30616"/>
        <dbReference type="ChEBI" id="CHEBI:33019"/>
        <dbReference type="ChEBI" id="CHEBI:58315"/>
        <dbReference type="ChEBI" id="CHEBI:78442"/>
        <dbReference type="ChEBI" id="CHEBI:78536"/>
        <dbReference type="ChEBI" id="CHEBI:456215"/>
        <dbReference type="EC" id="6.1.1.1"/>
    </reaction>
</comment>
<dbReference type="PANTHER" id="PTHR11766">
    <property type="entry name" value="TYROSYL-TRNA SYNTHETASE"/>
    <property type="match status" value="1"/>
</dbReference>
<evidence type="ECO:0000256" key="9">
    <source>
        <dbReference type="RuleBase" id="RU363036"/>
    </source>
</evidence>
<sequence length="397" mass="44291">MITDRQSIEDVFERGTVVEVFPSKQELIEELVGGKRLKIYIGLDPTAPALHLGHAKNLIFLEDLRQLGHEVIVLFGDFTAQIGDPSDKGAVRKQLTVEEVKNNLAHWMGDIGRLVDFETRDNPAVVKYNSEWLSKLNFEDIVSLASNFTVQQMLERDMFEKRIKEGTPIHLHEFLYPLMQGYDSVAMDVDAELCGTDQIFNAMAGRTLLKRLKDKDKFVIALNLLANPATGELMSKSNGTGVFINLPPNELFGAIMALPDPMIEPLFINCTRIPLSEKETIMSQGPREAKARIAFEIVKKLHGEDVAKVAEDAFDEIFAKKGVPDDAPEIALGKNDSLADVLVAAKIVVSKADWRRLVADGAIRTADNDKISDPNFLVTKNIVLKVGKRRFVKIVRK</sequence>
<keyword evidence="2 9" id="KW-0436">Ligase</keyword>
<dbReference type="Pfam" id="PF00579">
    <property type="entry name" value="tRNA-synt_1b"/>
    <property type="match status" value="1"/>
</dbReference>